<reference evidence="1 2" key="1">
    <citation type="submission" date="2019-11" db="EMBL/GenBank/DDBJ databases">
        <title>Characterization of Elizabethkingia argenteiflava sp. nov., isolated from inner surface of Soybean Pods.</title>
        <authorList>
            <person name="Mo S."/>
        </authorList>
    </citation>
    <scope>NUCLEOTIDE SEQUENCE [LARGE SCALE GENOMIC DNA]</scope>
    <source>
        <strain evidence="1 2">YB22</strain>
    </source>
</reference>
<organism evidence="1 2">
    <name type="scientific">Elizabethkingia argenteiflava</name>
    <dbReference type="NCBI Taxonomy" id="2681556"/>
    <lineage>
        <taxon>Bacteria</taxon>
        <taxon>Pseudomonadati</taxon>
        <taxon>Bacteroidota</taxon>
        <taxon>Flavobacteriia</taxon>
        <taxon>Flavobacteriales</taxon>
        <taxon>Weeksellaceae</taxon>
        <taxon>Elizabethkingia</taxon>
    </lineage>
</organism>
<dbReference type="RefSeq" id="WP_166518948.1">
    <property type="nucleotide sequence ID" value="NZ_JAAABJ010000372.1"/>
</dbReference>
<dbReference type="Proteomes" id="UP000553459">
    <property type="component" value="Unassembled WGS sequence"/>
</dbReference>
<comment type="caution">
    <text evidence="1">The sequence shown here is derived from an EMBL/GenBank/DDBJ whole genome shotgun (WGS) entry which is preliminary data.</text>
</comment>
<dbReference type="EMBL" id="JAAABJ010000372">
    <property type="protein sequence ID" value="NAW50624.1"/>
    <property type="molecule type" value="Genomic_DNA"/>
</dbReference>
<keyword evidence="2" id="KW-1185">Reference proteome</keyword>
<dbReference type="AlphaFoldDB" id="A0A845PS09"/>
<evidence type="ECO:0000313" key="1">
    <source>
        <dbReference type="EMBL" id="NAW50624.1"/>
    </source>
</evidence>
<sequence length="47" mass="5405">MNESAVENVQKSDDAEGTLQIMIGIFMLMHEESNRESNIISYFIRRG</sequence>
<evidence type="ECO:0000313" key="2">
    <source>
        <dbReference type="Proteomes" id="UP000553459"/>
    </source>
</evidence>
<gene>
    <name evidence="1" type="ORF">GNY06_04225</name>
</gene>
<name>A0A845PS09_9FLAO</name>
<accession>A0A845PS09</accession>
<protein>
    <submittedName>
        <fullName evidence="1">Uncharacterized protein</fullName>
    </submittedName>
</protein>
<proteinExistence type="predicted"/>